<reference evidence="2" key="1">
    <citation type="submission" date="2017-02" db="EMBL/GenBank/DDBJ databases">
        <authorList>
            <person name="Daims H."/>
        </authorList>
    </citation>
    <scope>NUCLEOTIDE SEQUENCE [LARGE SCALE GENOMIC DNA]</scope>
</reference>
<evidence type="ECO:0000313" key="1">
    <source>
        <dbReference type="EMBL" id="SJM93288.1"/>
    </source>
</evidence>
<proteinExistence type="predicted"/>
<accession>A0A1R4HAK1</accession>
<protein>
    <recommendedName>
        <fullName evidence="3">Transposase</fullName>
    </recommendedName>
</protein>
<organism evidence="1 2">
    <name type="scientific">Crenothrix polyspora</name>
    <dbReference type="NCBI Taxonomy" id="360316"/>
    <lineage>
        <taxon>Bacteria</taxon>
        <taxon>Pseudomonadati</taxon>
        <taxon>Pseudomonadota</taxon>
        <taxon>Gammaproteobacteria</taxon>
        <taxon>Methylococcales</taxon>
        <taxon>Crenotrichaceae</taxon>
        <taxon>Crenothrix</taxon>
    </lineage>
</organism>
<evidence type="ECO:0008006" key="3">
    <source>
        <dbReference type="Google" id="ProtNLM"/>
    </source>
</evidence>
<dbReference type="AlphaFoldDB" id="A0A1R4HAK1"/>
<dbReference type="EMBL" id="FUKI01000119">
    <property type="protein sequence ID" value="SJM93288.1"/>
    <property type="molecule type" value="Genomic_DNA"/>
</dbReference>
<name>A0A1R4HAK1_9GAMM</name>
<dbReference type="Proteomes" id="UP000195667">
    <property type="component" value="Unassembled WGS sequence"/>
</dbReference>
<gene>
    <name evidence="1" type="ORF">CRENPOLYSF1_430011</name>
</gene>
<evidence type="ECO:0000313" key="2">
    <source>
        <dbReference type="Proteomes" id="UP000195667"/>
    </source>
</evidence>
<keyword evidence="2" id="KW-1185">Reference proteome</keyword>
<sequence length="70" mass="7926">MGGLRLTKQILIKLAQNVRQIGRFSQANRIEQVLTLGYQIVNSPSYDWTFRQQLIIMTCTHATSAASMLT</sequence>